<comment type="catalytic activity">
    <reaction evidence="1 5">
        <text>[protein]-peptidylproline (omega=180) = [protein]-peptidylproline (omega=0)</text>
        <dbReference type="Rhea" id="RHEA:16237"/>
        <dbReference type="Rhea" id="RHEA-COMP:10747"/>
        <dbReference type="Rhea" id="RHEA-COMP:10748"/>
        <dbReference type="ChEBI" id="CHEBI:83833"/>
        <dbReference type="ChEBI" id="CHEBI:83834"/>
        <dbReference type="EC" id="5.2.1.8"/>
    </reaction>
</comment>
<keyword evidence="7" id="KW-0732">Signal</keyword>
<dbReference type="RefSeq" id="WP_345508857.1">
    <property type="nucleotide sequence ID" value="NZ_BAABIW010000026.1"/>
</dbReference>
<evidence type="ECO:0000313" key="10">
    <source>
        <dbReference type="Proteomes" id="UP001500427"/>
    </source>
</evidence>
<keyword evidence="4 5" id="KW-0413">Isomerase</keyword>
<dbReference type="GO" id="GO:0016853">
    <property type="term" value="F:isomerase activity"/>
    <property type="evidence" value="ECO:0007669"/>
    <property type="project" value="UniProtKB-KW"/>
</dbReference>
<dbReference type="SUPFAM" id="SSF54534">
    <property type="entry name" value="FKBP-like"/>
    <property type="match status" value="2"/>
</dbReference>
<comment type="caution">
    <text evidence="9">The sequence shown here is derived from an EMBL/GenBank/DDBJ whole genome shotgun (WGS) entry which is preliminary data.</text>
</comment>
<dbReference type="PANTHER" id="PTHR45779">
    <property type="entry name" value="PEPTIDYLPROLYL ISOMERASE"/>
    <property type="match status" value="1"/>
</dbReference>
<evidence type="ECO:0000313" key="9">
    <source>
        <dbReference type="EMBL" id="GAA5034616.1"/>
    </source>
</evidence>
<feature type="region of interest" description="Disordered" evidence="6">
    <location>
        <begin position="29"/>
        <end position="64"/>
    </location>
</feature>
<reference evidence="10" key="1">
    <citation type="journal article" date="2019" name="Int. J. Syst. Evol. Microbiol.">
        <title>The Global Catalogue of Microorganisms (GCM) 10K type strain sequencing project: providing services to taxonomists for standard genome sequencing and annotation.</title>
        <authorList>
            <consortium name="The Broad Institute Genomics Platform"/>
            <consortium name="The Broad Institute Genome Sequencing Center for Infectious Disease"/>
            <person name="Wu L."/>
            <person name="Ma J."/>
        </authorList>
    </citation>
    <scope>NUCLEOTIDE SEQUENCE [LARGE SCALE GENOMIC DNA]</scope>
    <source>
        <strain evidence="10">JCM 17687</strain>
    </source>
</reference>
<feature type="domain" description="PPIase FKBP-type" evidence="8">
    <location>
        <begin position="264"/>
        <end position="353"/>
    </location>
</feature>
<dbReference type="Proteomes" id="UP001500427">
    <property type="component" value="Unassembled WGS sequence"/>
</dbReference>
<evidence type="ECO:0000256" key="5">
    <source>
        <dbReference type="PROSITE-ProRule" id="PRU00277"/>
    </source>
</evidence>
<evidence type="ECO:0000256" key="2">
    <source>
        <dbReference type="ARBA" id="ARBA00013194"/>
    </source>
</evidence>
<keyword evidence="10" id="KW-1185">Reference proteome</keyword>
<name>A0ABP9JK17_9MICO</name>
<dbReference type="Gene3D" id="3.10.50.40">
    <property type="match status" value="2"/>
</dbReference>
<dbReference type="InterPro" id="IPR001179">
    <property type="entry name" value="PPIase_FKBP_dom"/>
</dbReference>
<proteinExistence type="predicted"/>
<dbReference type="InterPro" id="IPR046357">
    <property type="entry name" value="PPIase_dom_sf"/>
</dbReference>
<evidence type="ECO:0000256" key="1">
    <source>
        <dbReference type="ARBA" id="ARBA00000971"/>
    </source>
</evidence>
<dbReference type="EC" id="5.2.1.8" evidence="2 5"/>
<feature type="signal peptide" evidence="7">
    <location>
        <begin position="1"/>
        <end position="24"/>
    </location>
</feature>
<dbReference type="PROSITE" id="PS51257">
    <property type="entry name" value="PROKAR_LIPOPROTEIN"/>
    <property type="match status" value="1"/>
</dbReference>
<accession>A0ABP9JK17</accession>
<feature type="region of interest" description="Disordered" evidence="6">
    <location>
        <begin position="224"/>
        <end position="245"/>
    </location>
</feature>
<organism evidence="9 10">
    <name type="scientific">Terrabacter aeriphilus</name>
    <dbReference type="NCBI Taxonomy" id="515662"/>
    <lineage>
        <taxon>Bacteria</taxon>
        <taxon>Bacillati</taxon>
        <taxon>Actinomycetota</taxon>
        <taxon>Actinomycetes</taxon>
        <taxon>Micrococcales</taxon>
        <taxon>Intrasporangiaceae</taxon>
        <taxon>Terrabacter</taxon>
    </lineage>
</organism>
<evidence type="ECO:0000256" key="4">
    <source>
        <dbReference type="ARBA" id="ARBA00023235"/>
    </source>
</evidence>
<evidence type="ECO:0000259" key="8">
    <source>
        <dbReference type="PROSITE" id="PS50059"/>
    </source>
</evidence>
<protein>
    <recommendedName>
        <fullName evidence="2 5">peptidylprolyl isomerase</fullName>
        <ecNumber evidence="2 5">5.2.1.8</ecNumber>
    </recommendedName>
</protein>
<sequence>MRPNRPAARAAVALIATFGLTGLAACGSASSPSAGSTGGSTAASTAGSTGGSTPAATGAKTPAADGGALTGLTATGAVDLKTAPKVSLGKTPISTKVVDRRVLTEGTGPGATTADTVRLRAQIFNGTSGKLLDDGYAQGRAAEGYRLGRADLIAGFTDGLVGATKGARIAFTIPPEKGFGSAGNQNLGVAGTDTIVVVADIADVHSALSQIDGAQTAAPAGLPTVEFTNGPTKEPTVTVPKSAAPTTTQQATLVQGNGATVEKGQTITAQYHGVLWKDGSVFDSSWQRGAAADFPIGVGQVIPGWDKTLVGKKVGSRVLLVIPPADGYGTAGSPPKIAGTDTLVFVVDILDAY</sequence>
<gene>
    <name evidence="9" type="ORF">GCM10023258_35540</name>
</gene>
<dbReference type="InterPro" id="IPR044609">
    <property type="entry name" value="FKBP2/11"/>
</dbReference>
<keyword evidence="3 5" id="KW-0697">Rotamase</keyword>
<evidence type="ECO:0000256" key="6">
    <source>
        <dbReference type="SAM" id="MobiDB-lite"/>
    </source>
</evidence>
<feature type="domain" description="PPIase FKBP-type" evidence="8">
    <location>
        <begin position="112"/>
        <end position="205"/>
    </location>
</feature>
<evidence type="ECO:0000256" key="7">
    <source>
        <dbReference type="SAM" id="SignalP"/>
    </source>
</evidence>
<dbReference type="PROSITE" id="PS50059">
    <property type="entry name" value="FKBP_PPIASE"/>
    <property type="match status" value="2"/>
</dbReference>
<dbReference type="PANTHER" id="PTHR45779:SF7">
    <property type="entry name" value="PEPTIDYLPROLYL ISOMERASE"/>
    <property type="match status" value="1"/>
</dbReference>
<feature type="chain" id="PRO_5045157247" description="peptidylprolyl isomerase" evidence="7">
    <location>
        <begin position="25"/>
        <end position="353"/>
    </location>
</feature>
<dbReference type="Pfam" id="PF00254">
    <property type="entry name" value="FKBP_C"/>
    <property type="match status" value="2"/>
</dbReference>
<dbReference type="EMBL" id="BAABIW010000026">
    <property type="protein sequence ID" value="GAA5034616.1"/>
    <property type="molecule type" value="Genomic_DNA"/>
</dbReference>
<evidence type="ECO:0000256" key="3">
    <source>
        <dbReference type="ARBA" id="ARBA00023110"/>
    </source>
</evidence>